<name>A0A0V1FBQ5_TRIPS</name>
<dbReference type="EMBL" id="JYDT01000141">
    <property type="protein sequence ID" value="KRY83432.1"/>
    <property type="molecule type" value="Genomic_DNA"/>
</dbReference>
<keyword evidence="2" id="KW-1185">Reference proteome</keyword>
<reference evidence="1 2" key="1">
    <citation type="submission" date="2015-01" db="EMBL/GenBank/DDBJ databases">
        <title>Evolution of Trichinella species and genotypes.</title>
        <authorList>
            <person name="Korhonen P.K."/>
            <person name="Edoardo P."/>
            <person name="Giuseppe L.R."/>
            <person name="Gasser R.B."/>
        </authorList>
    </citation>
    <scope>NUCLEOTIDE SEQUENCE [LARGE SCALE GENOMIC DNA]</scope>
    <source>
        <strain evidence="1">ISS470</strain>
    </source>
</reference>
<dbReference type="Proteomes" id="UP000054995">
    <property type="component" value="Unassembled WGS sequence"/>
</dbReference>
<dbReference type="AlphaFoldDB" id="A0A0V1FBQ5"/>
<organism evidence="1 2">
    <name type="scientific">Trichinella pseudospiralis</name>
    <name type="common">Parasitic roundworm</name>
    <dbReference type="NCBI Taxonomy" id="6337"/>
    <lineage>
        <taxon>Eukaryota</taxon>
        <taxon>Metazoa</taxon>
        <taxon>Ecdysozoa</taxon>
        <taxon>Nematoda</taxon>
        <taxon>Enoplea</taxon>
        <taxon>Dorylaimia</taxon>
        <taxon>Trichinellida</taxon>
        <taxon>Trichinellidae</taxon>
        <taxon>Trichinella</taxon>
    </lineage>
</organism>
<protein>
    <submittedName>
        <fullName evidence="1">Uncharacterized protein</fullName>
    </submittedName>
</protein>
<comment type="caution">
    <text evidence="1">The sequence shown here is derived from an EMBL/GenBank/DDBJ whole genome shotgun (WGS) entry which is preliminary data.</text>
</comment>
<gene>
    <name evidence="1" type="ORF">T4D_7369</name>
</gene>
<sequence>MALCELLENCNSVIFCISLKQMNIIDEFSTKMQVFSHLCTCIVNLSVLNFILPRDIANFNGVCGTISIHDVLLLNKQHGILLGCQLLLWKGSSFTQSNRHVSKNLHLHFLSLLKFQISISSHFNMT</sequence>
<evidence type="ECO:0000313" key="1">
    <source>
        <dbReference type="EMBL" id="KRY83432.1"/>
    </source>
</evidence>
<accession>A0A0V1FBQ5</accession>
<proteinExistence type="predicted"/>
<evidence type="ECO:0000313" key="2">
    <source>
        <dbReference type="Proteomes" id="UP000054995"/>
    </source>
</evidence>